<protein>
    <submittedName>
        <fullName evidence="2">DUF3054 family protein</fullName>
    </submittedName>
</protein>
<gene>
    <name evidence="2" type="ORF">GPX89_22815</name>
</gene>
<dbReference type="Pfam" id="PF11255">
    <property type="entry name" value="DUF3054"/>
    <property type="match status" value="1"/>
</dbReference>
<sequence length="128" mass="13787">MRKLVPFVVDVVLVVVFCLLGRRSHDEAVLGAGLLRTFWPFGTGLVLGWVIAVAVASGREGASAAKRFDGRTLWPTAVIIWLSTLIGGMLLRAVSGQGVVFSFFLVAASFLGLFLVGWRVVAQAVRTR</sequence>
<dbReference type="RefSeq" id="WP_328602191.1">
    <property type="nucleotide sequence ID" value="NZ_WRPP01000004.1"/>
</dbReference>
<name>A0A7K1V0A1_9NOCA</name>
<keyword evidence="3" id="KW-1185">Reference proteome</keyword>
<organism evidence="2 3">
    <name type="scientific">Nocardia terrae</name>
    <dbReference type="NCBI Taxonomy" id="2675851"/>
    <lineage>
        <taxon>Bacteria</taxon>
        <taxon>Bacillati</taxon>
        <taxon>Actinomycetota</taxon>
        <taxon>Actinomycetes</taxon>
        <taxon>Mycobacteriales</taxon>
        <taxon>Nocardiaceae</taxon>
        <taxon>Nocardia</taxon>
    </lineage>
</organism>
<keyword evidence="1" id="KW-0812">Transmembrane</keyword>
<feature type="transmembrane region" description="Helical" evidence="1">
    <location>
        <begin position="7"/>
        <end position="25"/>
    </location>
</feature>
<evidence type="ECO:0000256" key="1">
    <source>
        <dbReference type="SAM" id="Phobius"/>
    </source>
</evidence>
<dbReference type="AlphaFoldDB" id="A0A7K1V0A1"/>
<proteinExistence type="predicted"/>
<dbReference type="InterPro" id="IPR021414">
    <property type="entry name" value="DUF3054"/>
</dbReference>
<accession>A0A7K1V0A1</accession>
<evidence type="ECO:0000313" key="3">
    <source>
        <dbReference type="Proteomes" id="UP000466794"/>
    </source>
</evidence>
<keyword evidence="1" id="KW-1133">Transmembrane helix</keyword>
<dbReference type="EMBL" id="WRPP01000004">
    <property type="protein sequence ID" value="MVU80066.1"/>
    <property type="molecule type" value="Genomic_DNA"/>
</dbReference>
<feature type="transmembrane region" description="Helical" evidence="1">
    <location>
        <begin position="77"/>
        <end position="94"/>
    </location>
</feature>
<evidence type="ECO:0000313" key="2">
    <source>
        <dbReference type="EMBL" id="MVU80066.1"/>
    </source>
</evidence>
<feature type="transmembrane region" description="Helical" evidence="1">
    <location>
        <begin position="37"/>
        <end position="56"/>
    </location>
</feature>
<reference evidence="2 3" key="1">
    <citation type="submission" date="2019-12" db="EMBL/GenBank/DDBJ databases">
        <title>Nocardia sp. nov. ET3-3 isolated from soil.</title>
        <authorList>
            <person name="Kanchanasin P."/>
            <person name="Tanasupawat S."/>
            <person name="Yuki M."/>
            <person name="Kudo T."/>
        </authorList>
    </citation>
    <scope>NUCLEOTIDE SEQUENCE [LARGE SCALE GENOMIC DNA]</scope>
    <source>
        <strain evidence="2 3">ET3-3</strain>
    </source>
</reference>
<feature type="transmembrane region" description="Helical" evidence="1">
    <location>
        <begin position="100"/>
        <end position="121"/>
    </location>
</feature>
<dbReference type="Proteomes" id="UP000466794">
    <property type="component" value="Unassembled WGS sequence"/>
</dbReference>
<keyword evidence="1" id="KW-0472">Membrane</keyword>
<comment type="caution">
    <text evidence="2">The sequence shown here is derived from an EMBL/GenBank/DDBJ whole genome shotgun (WGS) entry which is preliminary data.</text>
</comment>